<dbReference type="Pfam" id="PF00386">
    <property type="entry name" value="C1q"/>
    <property type="match status" value="1"/>
</dbReference>
<feature type="region of interest" description="Disordered" evidence="3">
    <location>
        <begin position="30"/>
        <end position="57"/>
    </location>
</feature>
<dbReference type="PANTHER" id="PTHR15427">
    <property type="entry name" value="EMILIN ELASTIN MICROFIBRIL INTERFACE-LOCATED PROTEIN ELASTIN MICROFIBRIL INTERFACER"/>
    <property type="match status" value="1"/>
</dbReference>
<dbReference type="Proteomes" id="UP000694545">
    <property type="component" value="Unplaced"/>
</dbReference>
<keyword evidence="2" id="KW-0964">Secreted</keyword>
<sequence length="189" mass="20516">MLGYLVLVAHLVLLAHLVLVAHQGHYPQLQTTRPHTTPLSGPIGTPGPVGARGAPGAPGICPPVEESAFAAELGKDHPEPNQPIVFHRILHNDQKHFDEASGIFTCQIPGFYYFVYNLQADRDAHVMLALNGTEVVGSHKTVTEGSEDLSGSMILKLDKGDHVWLEAKQDSNGITEKSSFLGYLIPQFH</sequence>
<dbReference type="Gene3D" id="2.60.120.40">
    <property type="match status" value="1"/>
</dbReference>
<dbReference type="AlphaFoldDB" id="A0A8D2KV53"/>
<dbReference type="OMA" id="FGYNLEA"/>
<feature type="compositionally biased region" description="Low complexity" evidence="3">
    <location>
        <begin position="46"/>
        <end position="57"/>
    </location>
</feature>
<evidence type="ECO:0000313" key="6">
    <source>
        <dbReference type="Ensembl" id="ENSVKKP00000010415.1"/>
    </source>
</evidence>
<accession>A0A8D2KV53</accession>
<reference evidence="6" key="1">
    <citation type="submission" date="2025-08" db="UniProtKB">
        <authorList>
            <consortium name="Ensembl"/>
        </authorList>
    </citation>
    <scope>IDENTIFICATION</scope>
</reference>
<comment type="subcellular location">
    <subcellularLocation>
        <location evidence="1">Secreted</location>
    </subcellularLocation>
</comment>
<dbReference type="SUPFAM" id="SSF49842">
    <property type="entry name" value="TNF-like"/>
    <property type="match status" value="1"/>
</dbReference>
<name>A0A8D2KV53_VARKO</name>
<evidence type="ECO:0000256" key="2">
    <source>
        <dbReference type="ARBA" id="ARBA00022525"/>
    </source>
</evidence>
<feature type="chain" id="PRO_5034242052" description="C1q domain-containing protein" evidence="4">
    <location>
        <begin position="24"/>
        <end position="189"/>
    </location>
</feature>
<evidence type="ECO:0000313" key="7">
    <source>
        <dbReference type="Proteomes" id="UP000694545"/>
    </source>
</evidence>
<dbReference type="InterPro" id="IPR050392">
    <property type="entry name" value="Collagen/C1q_domain"/>
</dbReference>
<evidence type="ECO:0000256" key="4">
    <source>
        <dbReference type="SAM" id="SignalP"/>
    </source>
</evidence>
<dbReference type="PRINTS" id="PR00007">
    <property type="entry name" value="COMPLEMNTC1Q"/>
</dbReference>
<keyword evidence="7" id="KW-1185">Reference proteome</keyword>
<feature type="domain" description="C1q" evidence="5">
    <location>
        <begin position="62"/>
        <end position="189"/>
    </location>
</feature>
<evidence type="ECO:0000256" key="3">
    <source>
        <dbReference type="SAM" id="MobiDB-lite"/>
    </source>
</evidence>
<dbReference type="SMART" id="SM00110">
    <property type="entry name" value="C1Q"/>
    <property type="match status" value="1"/>
</dbReference>
<reference evidence="6" key="2">
    <citation type="submission" date="2025-09" db="UniProtKB">
        <authorList>
            <consortium name="Ensembl"/>
        </authorList>
    </citation>
    <scope>IDENTIFICATION</scope>
</reference>
<feature type="signal peptide" evidence="4">
    <location>
        <begin position="1"/>
        <end position="23"/>
    </location>
</feature>
<proteinExistence type="predicted"/>
<keyword evidence="4" id="KW-0732">Signal</keyword>
<dbReference type="PANTHER" id="PTHR15427:SF21">
    <property type="entry name" value="COMPLEMENT C1Q AND TUMOR NECROSIS FACTOR-RELATED PROTEIN 9A"/>
    <property type="match status" value="1"/>
</dbReference>
<dbReference type="GO" id="GO:0005576">
    <property type="term" value="C:extracellular region"/>
    <property type="evidence" value="ECO:0007669"/>
    <property type="project" value="UniProtKB-SubCell"/>
</dbReference>
<dbReference type="PROSITE" id="PS50871">
    <property type="entry name" value="C1Q"/>
    <property type="match status" value="1"/>
</dbReference>
<feature type="compositionally biased region" description="Polar residues" evidence="3">
    <location>
        <begin position="30"/>
        <end position="39"/>
    </location>
</feature>
<dbReference type="InterPro" id="IPR001073">
    <property type="entry name" value="C1q_dom"/>
</dbReference>
<evidence type="ECO:0000259" key="5">
    <source>
        <dbReference type="PROSITE" id="PS50871"/>
    </source>
</evidence>
<evidence type="ECO:0000256" key="1">
    <source>
        <dbReference type="ARBA" id="ARBA00004613"/>
    </source>
</evidence>
<dbReference type="InterPro" id="IPR008983">
    <property type="entry name" value="Tumour_necrosis_fac-like_dom"/>
</dbReference>
<protein>
    <recommendedName>
        <fullName evidence="5">C1q domain-containing protein</fullName>
    </recommendedName>
</protein>
<organism evidence="6 7">
    <name type="scientific">Varanus komodoensis</name>
    <name type="common">Komodo dragon</name>
    <dbReference type="NCBI Taxonomy" id="61221"/>
    <lineage>
        <taxon>Eukaryota</taxon>
        <taxon>Metazoa</taxon>
        <taxon>Chordata</taxon>
        <taxon>Craniata</taxon>
        <taxon>Vertebrata</taxon>
        <taxon>Euteleostomi</taxon>
        <taxon>Lepidosauria</taxon>
        <taxon>Squamata</taxon>
        <taxon>Bifurcata</taxon>
        <taxon>Unidentata</taxon>
        <taxon>Episquamata</taxon>
        <taxon>Toxicofera</taxon>
        <taxon>Anguimorpha</taxon>
        <taxon>Paleoanguimorpha</taxon>
        <taxon>Varanoidea</taxon>
        <taxon>Varanidae</taxon>
        <taxon>Varanus</taxon>
    </lineage>
</organism>
<dbReference type="Ensembl" id="ENSVKKT00000010669.1">
    <property type="protein sequence ID" value="ENSVKKP00000010415.1"/>
    <property type="gene ID" value="ENSVKKG00000007324.1"/>
</dbReference>